<gene>
    <name evidence="1" type="primary">ybjI</name>
    <name evidence="1" type="ORF">VMF7928_00848</name>
</gene>
<proteinExistence type="predicted"/>
<dbReference type="Gene3D" id="3.30.1240.10">
    <property type="match status" value="1"/>
</dbReference>
<dbReference type="CDD" id="cd07518">
    <property type="entry name" value="HAD_YbiV-Like"/>
    <property type="match status" value="1"/>
</dbReference>
<dbReference type="SUPFAM" id="SSF56784">
    <property type="entry name" value="HAD-like"/>
    <property type="match status" value="1"/>
</dbReference>
<dbReference type="Pfam" id="PF08282">
    <property type="entry name" value="Hydrolase_3"/>
    <property type="match status" value="1"/>
</dbReference>
<dbReference type="PANTHER" id="PTHR10000:SF53">
    <property type="entry name" value="5-AMINO-6-(5-PHOSPHO-D-RIBITYLAMINO)URACIL PHOSPHATASE YBJI-RELATED"/>
    <property type="match status" value="1"/>
</dbReference>
<dbReference type="NCBIfam" id="TIGR01484">
    <property type="entry name" value="HAD-SF-IIB"/>
    <property type="match status" value="1"/>
</dbReference>
<name>A0ABN8DZ50_9VIBR</name>
<dbReference type="Proteomes" id="UP000838748">
    <property type="component" value="Unassembled WGS sequence"/>
</dbReference>
<dbReference type="SFLD" id="SFLDG01140">
    <property type="entry name" value="C2.B:_Phosphomannomutase_and_P"/>
    <property type="match status" value="1"/>
</dbReference>
<comment type="caution">
    <text evidence="1">The sequence shown here is derived from an EMBL/GenBank/DDBJ whole genome shotgun (WGS) entry which is preliminary data.</text>
</comment>
<dbReference type="NCBIfam" id="TIGR00099">
    <property type="entry name" value="Cof-subfamily"/>
    <property type="match status" value="1"/>
</dbReference>
<accession>A0ABN8DZ50</accession>
<reference evidence="1" key="1">
    <citation type="submission" date="2021-11" db="EMBL/GenBank/DDBJ databases">
        <authorList>
            <person name="Rodrigo-Torres L."/>
            <person name="Arahal R. D."/>
            <person name="Lucena T."/>
        </authorList>
    </citation>
    <scope>NUCLEOTIDE SEQUENCE</scope>
    <source>
        <strain evidence="1">CECT 7928</strain>
    </source>
</reference>
<protein>
    <submittedName>
        <fullName evidence="1">5-amino-6-(5-phospho-D-ribitylamino)uracil phosphatase YbjI</fullName>
        <ecNumber evidence="1">3.1.3.104</ecNumber>
    </submittedName>
</protein>
<dbReference type="RefSeq" id="WP_237360226.1">
    <property type="nucleotide sequence ID" value="NZ_CAKLDM010000001.1"/>
</dbReference>
<dbReference type="Gene3D" id="3.40.50.1000">
    <property type="entry name" value="HAD superfamily/HAD-like"/>
    <property type="match status" value="1"/>
</dbReference>
<dbReference type="InterPro" id="IPR023214">
    <property type="entry name" value="HAD_sf"/>
</dbReference>
<organism evidence="1 2">
    <name type="scientific">Vibrio marisflavi CECT 7928</name>
    <dbReference type="NCBI Taxonomy" id="634439"/>
    <lineage>
        <taxon>Bacteria</taxon>
        <taxon>Pseudomonadati</taxon>
        <taxon>Pseudomonadota</taxon>
        <taxon>Gammaproteobacteria</taxon>
        <taxon>Vibrionales</taxon>
        <taxon>Vibrionaceae</taxon>
        <taxon>Vibrio</taxon>
    </lineage>
</organism>
<keyword evidence="1" id="KW-0378">Hydrolase</keyword>
<dbReference type="EMBL" id="CAKLDM010000001">
    <property type="protein sequence ID" value="CAH0536983.1"/>
    <property type="molecule type" value="Genomic_DNA"/>
</dbReference>
<dbReference type="EC" id="3.1.3.104" evidence="1"/>
<dbReference type="InterPro" id="IPR000150">
    <property type="entry name" value="Cof"/>
</dbReference>
<dbReference type="InterPro" id="IPR036412">
    <property type="entry name" value="HAD-like_sf"/>
</dbReference>
<evidence type="ECO:0000313" key="1">
    <source>
        <dbReference type="EMBL" id="CAH0536983.1"/>
    </source>
</evidence>
<dbReference type="PANTHER" id="PTHR10000">
    <property type="entry name" value="PHOSPHOSERINE PHOSPHATASE"/>
    <property type="match status" value="1"/>
</dbReference>
<dbReference type="SFLD" id="SFLDG01144">
    <property type="entry name" value="C2.B.4:_PGP_Like"/>
    <property type="match status" value="1"/>
</dbReference>
<dbReference type="InterPro" id="IPR006379">
    <property type="entry name" value="HAD-SF_hydro_IIB"/>
</dbReference>
<sequence length="270" mass="30354">MPKNRVKFIAADMDGTLLDEKGQLNPSFFDLYQRLISEGAYFCAASGRQYSSLLSLFAPVAEQMYFIAENGTLVMHQGKEVYSSTMDSMSVRGVIEKAKAIENIHVVLCGKKSAYIDTPCPDAMEEIKKYYHECKMVNDIAEVDDEFIKVAILHFDGSEEHIYPPINSAFGDKFKVVVSSSIWVDVMNPNASKGEAIRYLQQALDFSYEETMSFGDYFNDVEMLQASYHSYAMENAHPGVKPYARNIAPSNTENGVIQVIESYLDDLSKD</sequence>
<dbReference type="SFLD" id="SFLDS00003">
    <property type="entry name" value="Haloacid_Dehalogenase"/>
    <property type="match status" value="1"/>
</dbReference>
<evidence type="ECO:0000313" key="2">
    <source>
        <dbReference type="Proteomes" id="UP000838748"/>
    </source>
</evidence>
<dbReference type="GO" id="GO:0043726">
    <property type="term" value="F:5-amino-6-(5-phosphoribitylamino)uracil phosphatase activity"/>
    <property type="evidence" value="ECO:0007669"/>
    <property type="project" value="UniProtKB-EC"/>
</dbReference>
<keyword evidence="2" id="KW-1185">Reference proteome</keyword>